<gene>
    <name evidence="3" type="ORF">E3N88_07779</name>
</gene>
<keyword evidence="2" id="KW-0472">Membrane</keyword>
<sequence>MISSCSKEPFFYDNMHYWSFWALDVTILAVSFGSLAVPRVTTISAVDPDLDCFTDAPDYLKHVDKSQLRIVDIKTEIWRLKFDLVRLKVDNIRPEMKSDQENQIFMSAGPSRTTEDGKGFLGVPPLP</sequence>
<feature type="transmembrane region" description="Helical" evidence="2">
    <location>
        <begin position="18"/>
        <end position="37"/>
    </location>
</feature>
<keyword evidence="2" id="KW-0812">Transmembrane</keyword>
<dbReference type="AlphaFoldDB" id="A0A5N6PEG1"/>
<evidence type="ECO:0000256" key="1">
    <source>
        <dbReference type="SAM" id="MobiDB-lite"/>
    </source>
</evidence>
<protein>
    <submittedName>
        <fullName evidence="3">Uncharacterized protein</fullName>
    </submittedName>
</protein>
<dbReference type="Proteomes" id="UP000326396">
    <property type="component" value="Linkage Group LG12"/>
</dbReference>
<comment type="caution">
    <text evidence="3">The sequence shown here is derived from an EMBL/GenBank/DDBJ whole genome shotgun (WGS) entry which is preliminary data.</text>
</comment>
<reference evidence="3 4" key="1">
    <citation type="submission" date="2019-05" db="EMBL/GenBank/DDBJ databases">
        <title>Mikania micrantha, genome provides insights into the molecular mechanism of rapid growth.</title>
        <authorList>
            <person name="Liu B."/>
        </authorList>
    </citation>
    <scope>NUCLEOTIDE SEQUENCE [LARGE SCALE GENOMIC DNA]</scope>
    <source>
        <strain evidence="3">NLD-2019</strain>
        <tissue evidence="3">Leaf</tissue>
    </source>
</reference>
<proteinExistence type="predicted"/>
<keyword evidence="4" id="KW-1185">Reference proteome</keyword>
<dbReference type="EMBL" id="SZYD01000004">
    <property type="protein sequence ID" value="KAD6453074.1"/>
    <property type="molecule type" value="Genomic_DNA"/>
</dbReference>
<organism evidence="3 4">
    <name type="scientific">Mikania micrantha</name>
    <name type="common">bitter vine</name>
    <dbReference type="NCBI Taxonomy" id="192012"/>
    <lineage>
        <taxon>Eukaryota</taxon>
        <taxon>Viridiplantae</taxon>
        <taxon>Streptophyta</taxon>
        <taxon>Embryophyta</taxon>
        <taxon>Tracheophyta</taxon>
        <taxon>Spermatophyta</taxon>
        <taxon>Magnoliopsida</taxon>
        <taxon>eudicotyledons</taxon>
        <taxon>Gunneridae</taxon>
        <taxon>Pentapetalae</taxon>
        <taxon>asterids</taxon>
        <taxon>campanulids</taxon>
        <taxon>Asterales</taxon>
        <taxon>Asteraceae</taxon>
        <taxon>Asteroideae</taxon>
        <taxon>Heliantheae alliance</taxon>
        <taxon>Eupatorieae</taxon>
        <taxon>Mikania</taxon>
    </lineage>
</organism>
<name>A0A5N6PEG1_9ASTR</name>
<accession>A0A5N6PEG1</accession>
<evidence type="ECO:0000313" key="3">
    <source>
        <dbReference type="EMBL" id="KAD6453074.1"/>
    </source>
</evidence>
<evidence type="ECO:0000313" key="4">
    <source>
        <dbReference type="Proteomes" id="UP000326396"/>
    </source>
</evidence>
<keyword evidence="2" id="KW-1133">Transmembrane helix</keyword>
<evidence type="ECO:0000256" key="2">
    <source>
        <dbReference type="SAM" id="Phobius"/>
    </source>
</evidence>
<feature type="region of interest" description="Disordered" evidence="1">
    <location>
        <begin position="106"/>
        <end position="127"/>
    </location>
</feature>